<dbReference type="AlphaFoldDB" id="A0A8J2S6C6"/>
<organism evidence="9 10">
    <name type="scientific">Daphnia galeata</name>
    <dbReference type="NCBI Taxonomy" id="27404"/>
    <lineage>
        <taxon>Eukaryota</taxon>
        <taxon>Metazoa</taxon>
        <taxon>Ecdysozoa</taxon>
        <taxon>Arthropoda</taxon>
        <taxon>Crustacea</taxon>
        <taxon>Branchiopoda</taxon>
        <taxon>Diplostraca</taxon>
        <taxon>Cladocera</taxon>
        <taxon>Anomopoda</taxon>
        <taxon>Daphniidae</taxon>
        <taxon>Daphnia</taxon>
    </lineage>
</organism>
<comment type="subcellular location">
    <subcellularLocation>
        <location evidence="1">Nucleus</location>
    </subcellularLocation>
</comment>
<evidence type="ECO:0000256" key="4">
    <source>
        <dbReference type="ARBA" id="ARBA00022833"/>
    </source>
</evidence>
<evidence type="ECO:0000256" key="6">
    <source>
        <dbReference type="PROSITE-ProRule" id="PRU00175"/>
    </source>
</evidence>
<dbReference type="GO" id="GO:0035102">
    <property type="term" value="C:PRC1 complex"/>
    <property type="evidence" value="ECO:0007669"/>
    <property type="project" value="TreeGrafter"/>
</dbReference>
<gene>
    <name evidence="9" type="ORF">DGAL_LOCUS13773</name>
</gene>
<keyword evidence="2" id="KW-0479">Metal-binding</keyword>
<feature type="region of interest" description="Disordered" evidence="7">
    <location>
        <begin position="744"/>
        <end position="823"/>
    </location>
</feature>
<dbReference type="InterPro" id="IPR001841">
    <property type="entry name" value="Znf_RING"/>
</dbReference>
<feature type="compositionally biased region" description="Polar residues" evidence="7">
    <location>
        <begin position="225"/>
        <end position="239"/>
    </location>
</feature>
<keyword evidence="4" id="KW-0862">Zinc</keyword>
<dbReference type="PROSITE" id="PS00518">
    <property type="entry name" value="ZF_RING_1"/>
    <property type="match status" value="1"/>
</dbReference>
<feature type="compositionally biased region" description="Low complexity" evidence="7">
    <location>
        <begin position="660"/>
        <end position="680"/>
    </location>
</feature>
<feature type="compositionally biased region" description="Basic and acidic residues" evidence="7">
    <location>
        <begin position="509"/>
        <end position="524"/>
    </location>
</feature>
<feature type="compositionally biased region" description="Low complexity" evidence="7">
    <location>
        <begin position="306"/>
        <end position="316"/>
    </location>
</feature>
<reference evidence="9" key="1">
    <citation type="submission" date="2021-11" db="EMBL/GenBank/DDBJ databases">
        <authorList>
            <person name="Schell T."/>
        </authorList>
    </citation>
    <scope>NUCLEOTIDE SEQUENCE</scope>
    <source>
        <strain evidence="9">M5</strain>
    </source>
</reference>
<dbReference type="Gene3D" id="3.10.20.90">
    <property type="entry name" value="Phosphatidylinositol 3-kinase Catalytic Subunit, Chain A, domain 1"/>
    <property type="match status" value="1"/>
</dbReference>
<dbReference type="GO" id="GO:0000122">
    <property type="term" value="P:negative regulation of transcription by RNA polymerase II"/>
    <property type="evidence" value="ECO:0007669"/>
    <property type="project" value="TreeGrafter"/>
</dbReference>
<dbReference type="Gene3D" id="3.30.40.10">
    <property type="entry name" value="Zinc/RING finger domain, C3HC4 (zinc finger)"/>
    <property type="match status" value="1"/>
</dbReference>
<feature type="compositionally biased region" description="Low complexity" evidence="7">
    <location>
        <begin position="367"/>
        <end position="382"/>
    </location>
</feature>
<proteinExistence type="predicted"/>
<evidence type="ECO:0000313" key="10">
    <source>
        <dbReference type="Proteomes" id="UP000789390"/>
    </source>
</evidence>
<evidence type="ECO:0000256" key="3">
    <source>
        <dbReference type="ARBA" id="ARBA00022771"/>
    </source>
</evidence>
<feature type="compositionally biased region" description="Polar residues" evidence="7">
    <location>
        <begin position="383"/>
        <end position="412"/>
    </location>
</feature>
<feature type="compositionally biased region" description="Low complexity" evidence="7">
    <location>
        <begin position="744"/>
        <end position="761"/>
    </location>
</feature>
<feature type="region of interest" description="Disordered" evidence="7">
    <location>
        <begin position="860"/>
        <end position="906"/>
    </location>
</feature>
<accession>A0A8J2S6C6</accession>
<feature type="compositionally biased region" description="Basic and acidic residues" evidence="7">
    <location>
        <begin position="240"/>
        <end position="253"/>
    </location>
</feature>
<dbReference type="EMBL" id="CAKKLH010000301">
    <property type="protein sequence ID" value="CAH0110220.1"/>
    <property type="molecule type" value="Genomic_DNA"/>
</dbReference>
<feature type="compositionally biased region" description="Polar residues" evidence="7">
    <location>
        <begin position="322"/>
        <end position="333"/>
    </location>
</feature>
<dbReference type="Pfam" id="PF16207">
    <property type="entry name" value="RAWUL"/>
    <property type="match status" value="1"/>
</dbReference>
<feature type="region of interest" description="Disordered" evidence="7">
    <location>
        <begin position="648"/>
        <end position="699"/>
    </location>
</feature>
<feature type="compositionally biased region" description="Polar residues" evidence="7">
    <location>
        <begin position="419"/>
        <end position="442"/>
    </location>
</feature>
<feature type="compositionally biased region" description="Polar residues" evidence="7">
    <location>
        <begin position="544"/>
        <end position="554"/>
    </location>
</feature>
<dbReference type="InterPro" id="IPR017907">
    <property type="entry name" value="Znf_RING_CS"/>
</dbReference>
<dbReference type="PANTHER" id="PTHR10825:SF72">
    <property type="entry name" value="UBIQUITIN-LIKE DOMAIN-CONTAINING PROTEIN"/>
    <property type="match status" value="1"/>
</dbReference>
<keyword evidence="3 6" id="KW-0863">Zinc-finger</keyword>
<dbReference type="Proteomes" id="UP000789390">
    <property type="component" value="Unassembled WGS sequence"/>
</dbReference>
<dbReference type="InterPro" id="IPR013083">
    <property type="entry name" value="Znf_RING/FYVE/PHD"/>
</dbReference>
<dbReference type="SMART" id="SM00184">
    <property type="entry name" value="RING"/>
    <property type="match status" value="1"/>
</dbReference>
<dbReference type="PROSITE" id="PS50089">
    <property type="entry name" value="ZF_RING_2"/>
    <property type="match status" value="1"/>
</dbReference>
<dbReference type="InterPro" id="IPR032443">
    <property type="entry name" value="RAWUL"/>
</dbReference>
<dbReference type="OrthoDB" id="1305878at2759"/>
<evidence type="ECO:0000313" key="9">
    <source>
        <dbReference type="EMBL" id="CAH0110220.1"/>
    </source>
</evidence>
<feature type="compositionally biased region" description="Polar residues" evidence="7">
    <location>
        <begin position="681"/>
        <end position="699"/>
    </location>
</feature>
<keyword evidence="10" id="KW-1185">Reference proteome</keyword>
<feature type="compositionally biased region" description="Polar residues" evidence="7">
    <location>
        <begin position="464"/>
        <end position="478"/>
    </location>
</feature>
<dbReference type="Pfam" id="PF13923">
    <property type="entry name" value="zf-C3HC4_2"/>
    <property type="match status" value="1"/>
</dbReference>
<dbReference type="SUPFAM" id="SSF57850">
    <property type="entry name" value="RING/U-box"/>
    <property type="match status" value="1"/>
</dbReference>
<dbReference type="GO" id="GO:1990841">
    <property type="term" value="F:promoter-specific chromatin binding"/>
    <property type="evidence" value="ECO:0007669"/>
    <property type="project" value="TreeGrafter"/>
</dbReference>
<dbReference type="CDD" id="cd17082">
    <property type="entry name" value="RAWUL_PCGF2_like"/>
    <property type="match status" value="1"/>
</dbReference>
<feature type="compositionally biased region" description="Low complexity" evidence="7">
    <location>
        <begin position="772"/>
        <end position="784"/>
    </location>
</feature>
<dbReference type="FunFam" id="3.30.40.10:FF:000122">
    <property type="entry name" value="polycomb group RING finger protein 1"/>
    <property type="match status" value="1"/>
</dbReference>
<feature type="region of interest" description="Disordered" evidence="7">
    <location>
        <begin position="225"/>
        <end position="253"/>
    </location>
</feature>
<protein>
    <recommendedName>
        <fullName evidence="8">RING-type domain-containing protein</fullName>
    </recommendedName>
</protein>
<evidence type="ECO:0000256" key="5">
    <source>
        <dbReference type="ARBA" id="ARBA00023242"/>
    </source>
</evidence>
<name>A0A8J2S6C6_9CRUS</name>
<evidence type="ECO:0000256" key="2">
    <source>
        <dbReference type="ARBA" id="ARBA00022723"/>
    </source>
</evidence>
<sequence length="942" mass="101061">MHQVSKLQITKLNPHLTCLLCGGYFIEATTIIECLHSFCKSCIVRYLETNKFCPVCEVQVHKTKPLLNIRSDQTLQDIVYKLVPGLFQHEMRLRRDFYSKHPNQLPSNPEDRGEVTEQFIYSSDETICLSLEYADDPQGREDVEEENESQLNGKRFLRCPAAVTVGLLKRLIRGKYGLDFNHALDILYGDSFLCDEYSLVDLAYIYNWRRKGPMRLKYRIYQRTPSSTPLTNGTSGNEEASQKIKEEDIVEDKKKTNEVQHEISGCGVMSVPNTDAKNGRLEETQPIIPTIFSEKSEKVKVPSPEPETSTEAPSTECPAVSTDVSADTNGKTPVSCPTSIGAKIGDSIEVKTAIIVSENYSISTTTTTATTSADTASNSPASHLTSSARNKVPTSVGQKTLKPPSTSWNHSVNRVGIKRTSSSVACNDSGNLSLANPEQTLPTPAKRATPSSPSKTPRFFKVRNASQPSCIDTNGVTSKATGTSIASVTESPVQEVAVNLTKAFSSPKKPIDKDRSLREGKEGKAPSPRPDSGSNPIRPYSVPAPSQSKRQPSPNLAAEDAAARLRHLLNPISSTAATTTSPSSADNSVQQLRFPAAAWLNLARGVPNRPVPLALGPGSPFNNRPPLSPAHFISSFIASHPHYPYLSPMGLPPAPDGKKSLPSSTASSSSSSSSSSSVPSQQTHKSISPRTSNSFPTPTFNLNTLQQCTYPSSLSPLLPNLPRELVGSFYHSSYVPRPFMSARGGPLSVSSKSLSSSSSISSGGGFHPSMPPTVSTTTSNSSSSVAGRKSSPGLRPTVPRRNVAPPPPLVPIGTPSSVRSPPTLLPIKDVVEKESTSAKSTPSNCTTVVESCVPLMEEDVVKSGSVSKSTDDKPVVDSTSENQHPPAQENGKVIEEVGSGKADIPTTLPLECSVSKTTSDNVNLVLENKCESKVEIAATAPS</sequence>
<keyword evidence="5" id="KW-0539">Nucleus</keyword>
<feature type="domain" description="RING-type" evidence="8">
    <location>
        <begin position="18"/>
        <end position="57"/>
    </location>
</feature>
<dbReference type="PANTHER" id="PTHR10825">
    <property type="entry name" value="RING FINGER DOMAIN-CONTAINING, POLYCOMB GROUP COMPONENT"/>
    <property type="match status" value="1"/>
</dbReference>
<feature type="region of interest" description="Disordered" evidence="7">
    <location>
        <begin position="367"/>
        <end position="478"/>
    </location>
</feature>
<comment type="caution">
    <text evidence="9">The sequence shown here is derived from an EMBL/GenBank/DDBJ whole genome shotgun (WGS) entry which is preliminary data.</text>
</comment>
<dbReference type="GO" id="GO:0008270">
    <property type="term" value="F:zinc ion binding"/>
    <property type="evidence" value="ECO:0007669"/>
    <property type="project" value="UniProtKB-KW"/>
</dbReference>
<evidence type="ECO:0000256" key="1">
    <source>
        <dbReference type="ARBA" id="ARBA00004123"/>
    </source>
</evidence>
<evidence type="ECO:0000256" key="7">
    <source>
        <dbReference type="SAM" id="MobiDB-lite"/>
    </source>
</evidence>
<feature type="region of interest" description="Disordered" evidence="7">
    <location>
        <begin position="294"/>
        <end position="333"/>
    </location>
</feature>
<evidence type="ECO:0000259" key="8">
    <source>
        <dbReference type="PROSITE" id="PS50089"/>
    </source>
</evidence>
<feature type="region of interest" description="Disordered" evidence="7">
    <location>
        <begin position="504"/>
        <end position="557"/>
    </location>
</feature>